<dbReference type="EMBL" id="CM042025">
    <property type="protein sequence ID" value="KAI3809188.1"/>
    <property type="molecule type" value="Genomic_DNA"/>
</dbReference>
<sequence length="201" mass="23517">MWSSRHSPINVVISAFRLESMPLQVTERESEELWWQSSITYLNSLVTKYDLNNPSWDFDDNKNNFQNQTDIDFQNQTDTDFQNQIGTDLPKDYVPTFFTGDPNMIQEIGNDVNSLLATQNKYHGQYECFIGKAENSYRIIIEKQNLYLSKFESSAPLTRRRKKRLRKLGPALKSPFESPRFHTKKEDGVDSEFLNTLKQIC</sequence>
<gene>
    <name evidence="1" type="ORF">L1987_25158</name>
</gene>
<keyword evidence="2" id="KW-1185">Reference proteome</keyword>
<accession>A0ACB9IND7</accession>
<reference evidence="1 2" key="2">
    <citation type="journal article" date="2022" name="Mol. Ecol. Resour.">
        <title>The genomes of chicory, endive, great burdock and yacon provide insights into Asteraceae paleo-polyploidization history and plant inulin production.</title>
        <authorList>
            <person name="Fan W."/>
            <person name="Wang S."/>
            <person name="Wang H."/>
            <person name="Wang A."/>
            <person name="Jiang F."/>
            <person name="Liu H."/>
            <person name="Zhao H."/>
            <person name="Xu D."/>
            <person name="Zhang Y."/>
        </authorList>
    </citation>
    <scope>NUCLEOTIDE SEQUENCE [LARGE SCALE GENOMIC DNA]</scope>
    <source>
        <strain evidence="2">cv. Yunnan</strain>
        <tissue evidence="1">Leaves</tissue>
    </source>
</reference>
<dbReference type="Proteomes" id="UP001056120">
    <property type="component" value="Linkage Group LG08"/>
</dbReference>
<reference evidence="2" key="1">
    <citation type="journal article" date="2022" name="Mol. Ecol. Resour.">
        <title>The genomes of chicory, endive, great burdock and yacon provide insights into Asteraceae palaeo-polyploidization history and plant inulin production.</title>
        <authorList>
            <person name="Fan W."/>
            <person name="Wang S."/>
            <person name="Wang H."/>
            <person name="Wang A."/>
            <person name="Jiang F."/>
            <person name="Liu H."/>
            <person name="Zhao H."/>
            <person name="Xu D."/>
            <person name="Zhang Y."/>
        </authorList>
    </citation>
    <scope>NUCLEOTIDE SEQUENCE [LARGE SCALE GENOMIC DNA]</scope>
    <source>
        <strain evidence="2">cv. Yunnan</strain>
    </source>
</reference>
<evidence type="ECO:0000313" key="1">
    <source>
        <dbReference type="EMBL" id="KAI3809188.1"/>
    </source>
</evidence>
<protein>
    <submittedName>
        <fullName evidence="1">Uncharacterized protein</fullName>
    </submittedName>
</protein>
<comment type="caution">
    <text evidence="1">The sequence shown here is derived from an EMBL/GenBank/DDBJ whole genome shotgun (WGS) entry which is preliminary data.</text>
</comment>
<evidence type="ECO:0000313" key="2">
    <source>
        <dbReference type="Proteomes" id="UP001056120"/>
    </source>
</evidence>
<organism evidence="1 2">
    <name type="scientific">Smallanthus sonchifolius</name>
    <dbReference type="NCBI Taxonomy" id="185202"/>
    <lineage>
        <taxon>Eukaryota</taxon>
        <taxon>Viridiplantae</taxon>
        <taxon>Streptophyta</taxon>
        <taxon>Embryophyta</taxon>
        <taxon>Tracheophyta</taxon>
        <taxon>Spermatophyta</taxon>
        <taxon>Magnoliopsida</taxon>
        <taxon>eudicotyledons</taxon>
        <taxon>Gunneridae</taxon>
        <taxon>Pentapetalae</taxon>
        <taxon>asterids</taxon>
        <taxon>campanulids</taxon>
        <taxon>Asterales</taxon>
        <taxon>Asteraceae</taxon>
        <taxon>Asteroideae</taxon>
        <taxon>Heliantheae alliance</taxon>
        <taxon>Millerieae</taxon>
        <taxon>Smallanthus</taxon>
    </lineage>
</organism>
<proteinExistence type="predicted"/>
<name>A0ACB9IND7_9ASTR</name>